<evidence type="ECO:0000313" key="2">
    <source>
        <dbReference type="Proteomes" id="UP001141259"/>
    </source>
</evidence>
<comment type="caution">
    <text evidence="1">The sequence shown here is derived from an EMBL/GenBank/DDBJ whole genome shotgun (WGS) entry which is preliminary data.</text>
</comment>
<accession>A0A9X2VWT4</accession>
<reference evidence="1" key="1">
    <citation type="submission" date="2022-08" db="EMBL/GenBank/DDBJ databases">
        <authorList>
            <person name="Tistechok S."/>
            <person name="Samborskyy M."/>
            <person name="Roman I."/>
        </authorList>
    </citation>
    <scope>NUCLEOTIDE SEQUENCE</scope>
    <source>
        <strain evidence="1">DSM 103496</strain>
    </source>
</reference>
<protein>
    <recommendedName>
        <fullName evidence="3">WXG100 family type VII secretion target</fullName>
    </recommendedName>
</protein>
<dbReference type="SUPFAM" id="SSF140453">
    <property type="entry name" value="EsxAB dimer-like"/>
    <property type="match status" value="1"/>
</dbReference>
<sequence>MGGFYGMDVDAIRALATQLGAKADEIDTIASTLSAQIDSANWAGPDADIFRGDWAASYRTQLTAVASALRDAATRANNNATQQAETSAV</sequence>
<dbReference type="InterPro" id="IPR036689">
    <property type="entry name" value="ESAT-6-like_sf"/>
</dbReference>
<dbReference type="RefSeq" id="WP_259629583.1">
    <property type="nucleotide sequence ID" value="NZ_JANYMP010000041.1"/>
</dbReference>
<evidence type="ECO:0000313" key="1">
    <source>
        <dbReference type="EMBL" id="MCS7484130.1"/>
    </source>
</evidence>
<dbReference type="AlphaFoldDB" id="A0A9X2VWT4"/>
<gene>
    <name evidence="1" type="ORF">NZH93_45495</name>
</gene>
<name>A0A9X2VWT4_9PSEU</name>
<dbReference type="EMBL" id="JANYMP010000041">
    <property type="protein sequence ID" value="MCS7484130.1"/>
    <property type="molecule type" value="Genomic_DNA"/>
</dbReference>
<dbReference type="Gene3D" id="1.10.287.1060">
    <property type="entry name" value="ESAT-6-like"/>
    <property type="match status" value="1"/>
</dbReference>
<proteinExistence type="predicted"/>
<organism evidence="1 2">
    <name type="scientific">Umezawaea endophytica</name>
    <dbReference type="NCBI Taxonomy" id="1654476"/>
    <lineage>
        <taxon>Bacteria</taxon>
        <taxon>Bacillati</taxon>
        <taxon>Actinomycetota</taxon>
        <taxon>Actinomycetes</taxon>
        <taxon>Pseudonocardiales</taxon>
        <taxon>Pseudonocardiaceae</taxon>
        <taxon>Umezawaea</taxon>
    </lineage>
</organism>
<evidence type="ECO:0008006" key="3">
    <source>
        <dbReference type="Google" id="ProtNLM"/>
    </source>
</evidence>
<dbReference type="Proteomes" id="UP001141259">
    <property type="component" value="Unassembled WGS sequence"/>
</dbReference>
<keyword evidence="2" id="KW-1185">Reference proteome</keyword>